<gene>
    <name evidence="2" type="ORF">Tco_0941921</name>
</gene>
<name>A0ABQ5DS93_9ASTR</name>
<dbReference type="EMBL" id="BQNB010015613">
    <property type="protein sequence ID" value="GJT42056.1"/>
    <property type="molecule type" value="Genomic_DNA"/>
</dbReference>
<protein>
    <submittedName>
        <fullName evidence="2">Uncharacterized protein</fullName>
    </submittedName>
</protein>
<evidence type="ECO:0000313" key="3">
    <source>
        <dbReference type="Proteomes" id="UP001151760"/>
    </source>
</evidence>
<keyword evidence="3" id="KW-1185">Reference proteome</keyword>
<comment type="caution">
    <text evidence="2">The sequence shown here is derived from an EMBL/GenBank/DDBJ whole genome shotgun (WGS) entry which is preliminary data.</text>
</comment>
<evidence type="ECO:0000313" key="2">
    <source>
        <dbReference type="EMBL" id="GJT42056.1"/>
    </source>
</evidence>
<feature type="region of interest" description="Disordered" evidence="1">
    <location>
        <begin position="164"/>
        <end position="198"/>
    </location>
</feature>
<accession>A0ABQ5DS93</accession>
<reference evidence="2" key="1">
    <citation type="journal article" date="2022" name="Int. J. Mol. Sci.">
        <title>Draft Genome of Tanacetum Coccineum: Genomic Comparison of Closely Related Tanacetum-Family Plants.</title>
        <authorList>
            <person name="Yamashiro T."/>
            <person name="Shiraishi A."/>
            <person name="Nakayama K."/>
            <person name="Satake H."/>
        </authorList>
    </citation>
    <scope>NUCLEOTIDE SEQUENCE</scope>
</reference>
<organism evidence="2 3">
    <name type="scientific">Tanacetum coccineum</name>
    <dbReference type="NCBI Taxonomy" id="301880"/>
    <lineage>
        <taxon>Eukaryota</taxon>
        <taxon>Viridiplantae</taxon>
        <taxon>Streptophyta</taxon>
        <taxon>Embryophyta</taxon>
        <taxon>Tracheophyta</taxon>
        <taxon>Spermatophyta</taxon>
        <taxon>Magnoliopsida</taxon>
        <taxon>eudicotyledons</taxon>
        <taxon>Gunneridae</taxon>
        <taxon>Pentapetalae</taxon>
        <taxon>asterids</taxon>
        <taxon>campanulids</taxon>
        <taxon>Asterales</taxon>
        <taxon>Asteraceae</taxon>
        <taxon>Asteroideae</taxon>
        <taxon>Anthemideae</taxon>
        <taxon>Anthemidinae</taxon>
        <taxon>Tanacetum</taxon>
    </lineage>
</organism>
<dbReference type="Proteomes" id="UP001151760">
    <property type="component" value="Unassembled WGS sequence"/>
</dbReference>
<sequence length="210" mass="23173">MFFNFGHPSWKCPLSTTFKTSPLISPNVDIWGTPVVTRYMTKSVALVAFGSTRTIMVIVTFGTQRFWNVPGVWVGTFWASHTTFLHLVNFFRKPSDRTLGQFLETLGNSDTTSYPSPSNSHFKLQYLNFRPLGQYCRHLYSSVLPWHCMGSFMSSGLNMGFGDSNTGSEVDTENTGSDVDGKENVCDGDGIENGGGIGPALDKSSSLLRL</sequence>
<evidence type="ECO:0000256" key="1">
    <source>
        <dbReference type="SAM" id="MobiDB-lite"/>
    </source>
</evidence>
<feature type="compositionally biased region" description="Polar residues" evidence="1">
    <location>
        <begin position="164"/>
        <end position="177"/>
    </location>
</feature>
<reference evidence="2" key="2">
    <citation type="submission" date="2022-01" db="EMBL/GenBank/DDBJ databases">
        <authorList>
            <person name="Yamashiro T."/>
            <person name="Shiraishi A."/>
            <person name="Satake H."/>
            <person name="Nakayama K."/>
        </authorList>
    </citation>
    <scope>NUCLEOTIDE SEQUENCE</scope>
</reference>
<proteinExistence type="predicted"/>